<protein>
    <submittedName>
        <fullName evidence="1">Uncharacterized protein</fullName>
    </submittedName>
</protein>
<proteinExistence type="predicted"/>
<accession>A0ACB9QRR5</accession>
<comment type="caution">
    <text evidence="1">The sequence shown here is derived from an EMBL/GenBank/DDBJ whole genome shotgun (WGS) entry which is preliminary data.</text>
</comment>
<name>A0ACB9QRR5_9MYRT</name>
<evidence type="ECO:0000313" key="2">
    <source>
        <dbReference type="Proteomes" id="UP001057402"/>
    </source>
</evidence>
<evidence type="ECO:0000313" key="1">
    <source>
        <dbReference type="EMBL" id="KAI4369631.1"/>
    </source>
</evidence>
<reference evidence="2" key="1">
    <citation type="journal article" date="2023" name="Front. Plant Sci.">
        <title>Chromosomal-level genome assembly of Melastoma candidum provides insights into trichome evolution.</title>
        <authorList>
            <person name="Zhong Y."/>
            <person name="Wu W."/>
            <person name="Sun C."/>
            <person name="Zou P."/>
            <person name="Liu Y."/>
            <person name="Dai S."/>
            <person name="Zhou R."/>
        </authorList>
    </citation>
    <scope>NUCLEOTIDE SEQUENCE [LARGE SCALE GENOMIC DNA]</scope>
</reference>
<dbReference type="EMBL" id="CM042884">
    <property type="protein sequence ID" value="KAI4369631.1"/>
    <property type="molecule type" value="Genomic_DNA"/>
</dbReference>
<keyword evidence="2" id="KW-1185">Reference proteome</keyword>
<sequence length="259" mass="28556">MVTYQYQHRHERQEGDPLSPSLPTPARISFSSSEPLDDDDDEEFICINPEKPSPNNNCEFEFFSLGKDAGGQTNTMLTADELFYNGKLLPFRQNQPCSAAGGIKTRVVGEVEVDPEEEEEEIVAIKVEENKAASSNTVRPSWYLDEDPSPRPPKCTVLWKELLRLRKQRGSSSLSPSSSSSSTSSSSSSMADVAAKEDGGKEPGTGKLREIYLQRIRKGLEKTRSGGMRIRPIASVPVCKHVRTNSNGGGLPPLFPIRK</sequence>
<gene>
    <name evidence="1" type="ORF">MLD38_018053</name>
</gene>
<dbReference type="Proteomes" id="UP001057402">
    <property type="component" value="Chromosome 5"/>
</dbReference>
<organism evidence="1 2">
    <name type="scientific">Melastoma candidum</name>
    <dbReference type="NCBI Taxonomy" id="119954"/>
    <lineage>
        <taxon>Eukaryota</taxon>
        <taxon>Viridiplantae</taxon>
        <taxon>Streptophyta</taxon>
        <taxon>Embryophyta</taxon>
        <taxon>Tracheophyta</taxon>
        <taxon>Spermatophyta</taxon>
        <taxon>Magnoliopsida</taxon>
        <taxon>eudicotyledons</taxon>
        <taxon>Gunneridae</taxon>
        <taxon>Pentapetalae</taxon>
        <taxon>rosids</taxon>
        <taxon>malvids</taxon>
        <taxon>Myrtales</taxon>
        <taxon>Melastomataceae</taxon>
        <taxon>Melastomatoideae</taxon>
        <taxon>Melastomateae</taxon>
        <taxon>Melastoma</taxon>
    </lineage>
</organism>